<dbReference type="GO" id="GO:0000056">
    <property type="term" value="P:ribosomal small subunit export from nucleus"/>
    <property type="evidence" value="ECO:0007669"/>
    <property type="project" value="EnsemblFungi"/>
</dbReference>
<dbReference type="GO" id="GO:0051082">
    <property type="term" value="F:unfolded protein binding"/>
    <property type="evidence" value="ECO:0007669"/>
    <property type="project" value="EnsemblFungi"/>
</dbReference>
<proteinExistence type="predicted"/>
<evidence type="ECO:0000313" key="7">
    <source>
        <dbReference type="Proteomes" id="UP000185944"/>
    </source>
</evidence>
<feature type="domain" description="K Homology" evidence="5">
    <location>
        <begin position="94"/>
        <end position="172"/>
    </location>
</feature>
<evidence type="ECO:0000256" key="3">
    <source>
        <dbReference type="ARBA" id="ARBA00022884"/>
    </source>
</evidence>
<dbReference type="GeneID" id="93647279"/>
<comment type="caution">
    <text evidence="6">The sequence shown here is derived from an EMBL/GenBank/DDBJ whole genome shotgun (WGS) entry which is preliminary data.</text>
</comment>
<dbReference type="SUPFAM" id="SSF54791">
    <property type="entry name" value="Eukaryotic type KH-domain (KH-domain type I)"/>
    <property type="match status" value="1"/>
</dbReference>
<name>A0A177EBM0_9MICR</name>
<dbReference type="GO" id="GO:0000447">
    <property type="term" value="P:endonucleolytic cleavage in ITS1 to separate SSU-rRNA from 5.8S rRNA and LSU-rRNA from tricistronic rRNA transcript (SSU-rRNA, 5.8S rRNA, LSU-rRNA)"/>
    <property type="evidence" value="ECO:0007669"/>
    <property type="project" value="EnsemblFungi"/>
</dbReference>
<dbReference type="GO" id="GO:0005730">
    <property type="term" value="C:nucleolus"/>
    <property type="evidence" value="ECO:0007669"/>
    <property type="project" value="EnsemblFungi"/>
</dbReference>
<dbReference type="EMBL" id="LTDL01000042">
    <property type="protein sequence ID" value="OAG28790.1"/>
    <property type="molecule type" value="Genomic_DNA"/>
</dbReference>
<dbReference type="Pfam" id="PF22891">
    <property type="entry name" value="KH_PNO1_2nd"/>
    <property type="match status" value="1"/>
</dbReference>
<organism evidence="6 7">
    <name type="scientific">Nematocida displodere</name>
    <dbReference type="NCBI Taxonomy" id="1805483"/>
    <lineage>
        <taxon>Eukaryota</taxon>
        <taxon>Fungi</taxon>
        <taxon>Fungi incertae sedis</taxon>
        <taxon>Microsporidia</taxon>
        <taxon>Nematocida</taxon>
    </lineage>
</organism>
<dbReference type="RefSeq" id="XP_067543535.1">
    <property type="nucleotide sequence ID" value="XM_067688347.1"/>
</dbReference>
<evidence type="ECO:0000259" key="5">
    <source>
        <dbReference type="SMART" id="SM00322"/>
    </source>
</evidence>
<comment type="subunit">
    <text evidence="1">Component of the small ribosomal subunit, ribosomal RNA processing complex (SSU RRP complex).</text>
</comment>
<dbReference type="GO" id="GO:0042255">
    <property type="term" value="P:ribosome assembly"/>
    <property type="evidence" value="ECO:0007669"/>
    <property type="project" value="EnsemblFungi"/>
</dbReference>
<dbReference type="InterPro" id="IPR036612">
    <property type="entry name" value="KH_dom_type_1_sf"/>
</dbReference>
<dbReference type="STRING" id="1805483.A0A177EBM0"/>
<dbReference type="PANTHER" id="PTHR12826">
    <property type="entry name" value="RIBONUCLEASE Y"/>
    <property type="match status" value="1"/>
</dbReference>
<evidence type="ECO:0000256" key="2">
    <source>
        <dbReference type="ARBA" id="ARBA00016042"/>
    </source>
</evidence>
<comment type="function">
    <text evidence="4">Required for small ribosomal subunit (SSU) synthesis. Has a role in the processing of early nucleolar and late cytoplasmic pre-RNA species.</text>
</comment>
<evidence type="ECO:0000256" key="1">
    <source>
        <dbReference type="ARBA" id="ARBA00011420"/>
    </source>
</evidence>
<dbReference type="VEuPathDB" id="MicrosporidiaDB:NEDG_00929"/>
<dbReference type="SMART" id="SM00322">
    <property type="entry name" value="KH"/>
    <property type="match status" value="1"/>
</dbReference>
<gene>
    <name evidence="6" type="ORF">NEDG_00929</name>
</gene>
<dbReference type="AlphaFoldDB" id="A0A177EBM0"/>
<evidence type="ECO:0000313" key="6">
    <source>
        <dbReference type="EMBL" id="OAG28790.1"/>
    </source>
</evidence>
<dbReference type="InterPro" id="IPR055211">
    <property type="entry name" value="KH_PNO1_2nd"/>
</dbReference>
<keyword evidence="7" id="KW-1185">Reference proteome</keyword>
<dbReference type="Gene3D" id="3.30.1370.10">
    <property type="entry name" value="K Homology domain, type 1"/>
    <property type="match status" value="1"/>
</dbReference>
<protein>
    <recommendedName>
        <fullName evidence="2">Pre-rRNA-processing protein PNO1</fullName>
    </recommendedName>
</protein>
<dbReference type="OrthoDB" id="1932641at2759"/>
<evidence type="ECO:0000256" key="4">
    <source>
        <dbReference type="ARBA" id="ARBA00025554"/>
    </source>
</evidence>
<keyword evidence="3" id="KW-0694">RNA-binding</keyword>
<dbReference type="PANTHER" id="PTHR12826:SF13">
    <property type="entry name" value="RNA-BINDING PROTEIN PNO1"/>
    <property type="match status" value="1"/>
</dbReference>
<dbReference type="GO" id="GO:0000472">
    <property type="term" value="P:endonucleolytic cleavage to generate mature 5'-end of SSU-rRNA from (SSU-rRNA, 5.8S rRNA, LSU-rRNA)"/>
    <property type="evidence" value="ECO:0007669"/>
    <property type="project" value="EnsemblFungi"/>
</dbReference>
<dbReference type="GO" id="GO:0043248">
    <property type="term" value="P:proteasome assembly"/>
    <property type="evidence" value="ECO:0007669"/>
    <property type="project" value="EnsemblFungi"/>
</dbReference>
<dbReference type="GO" id="GO:0042134">
    <property type="term" value="F:rRNA primary transcript binding"/>
    <property type="evidence" value="ECO:0007669"/>
    <property type="project" value="EnsemblFungi"/>
</dbReference>
<accession>A0A177EBM0</accession>
<sequence length="194" mass="21516">MTFGIDGAERKAVPYETRSVPVPGRKLKLVKASWMKIYTPVVAQCKLQIRMNLSASSIDIRTCEETLSTVAIQRAEEFLRAIVCGFSVEDAISVLRIDSIYVDAFDVEDVRRLRHGHVGRAIGRIAGKKGKVKANLENISQTRIVVEDKHIRILGTAESIALARTAISKLIMGSQPAKVCTDLRTISKKVQERL</sequence>
<reference evidence="6 7" key="1">
    <citation type="submission" date="2016-02" db="EMBL/GenBank/DDBJ databases">
        <title>Discovery of a natural microsporidian pathogen with a broad tissue tropism in Caenorhabditis elegans.</title>
        <authorList>
            <person name="Luallen R.J."/>
            <person name="Reinke A.W."/>
            <person name="Tong L."/>
            <person name="Botts M.R."/>
            <person name="Felix M.-A."/>
            <person name="Troemel E.R."/>
        </authorList>
    </citation>
    <scope>NUCLEOTIDE SEQUENCE [LARGE SCALE GENOMIC DNA]</scope>
    <source>
        <strain evidence="6 7">JUm2807</strain>
    </source>
</reference>
<dbReference type="Proteomes" id="UP000185944">
    <property type="component" value="Unassembled WGS sequence"/>
</dbReference>
<dbReference type="InterPro" id="IPR004087">
    <property type="entry name" value="KH_dom"/>
</dbReference>